<feature type="domain" description="N-acetyltransferase" evidence="18">
    <location>
        <begin position="171"/>
        <end position="247"/>
    </location>
</feature>
<gene>
    <name evidence="20" type="primary">NDAI0B02180</name>
    <name evidence="20" type="ordered locus">NDAI_0B02180</name>
</gene>
<keyword evidence="21" id="KW-1185">Reference proteome</keyword>
<dbReference type="EMBL" id="HE580268">
    <property type="protein sequence ID" value="CCD23253.1"/>
    <property type="molecule type" value="Genomic_DNA"/>
</dbReference>
<dbReference type="Gene3D" id="3.90.360.10">
    <property type="entry name" value="Histone acetyl transferase 1 (HAT1), N-terminal domain"/>
    <property type="match status" value="1"/>
</dbReference>
<feature type="binding site" evidence="16">
    <location>
        <begin position="226"/>
        <end position="228"/>
    </location>
    <ligand>
        <name>acetyl-CoA</name>
        <dbReference type="ChEBI" id="CHEBI:57288"/>
    </ligand>
</feature>
<dbReference type="eggNOG" id="KOG2696">
    <property type="taxonomic scope" value="Eukaryota"/>
</dbReference>
<dbReference type="GO" id="GO:0042393">
    <property type="term" value="F:histone binding"/>
    <property type="evidence" value="ECO:0007669"/>
    <property type="project" value="InterPro"/>
</dbReference>
<comment type="function">
    <text evidence="14">Catalytic component of the histone acetylase B (HAT-B) complex. Has intrinsic substrate specificity that modifies lysine in recognition sequence GXGKXG. Involved in DNA double-strand break repair.</text>
</comment>
<evidence type="ECO:0000256" key="10">
    <source>
        <dbReference type="ARBA" id="ARBA00023204"/>
    </source>
</evidence>
<evidence type="ECO:0000313" key="21">
    <source>
        <dbReference type="Proteomes" id="UP000000689"/>
    </source>
</evidence>
<evidence type="ECO:0000256" key="9">
    <source>
        <dbReference type="ARBA" id="ARBA00022853"/>
    </source>
</evidence>
<dbReference type="Pfam" id="PF00583">
    <property type="entry name" value="Acetyltransf_1"/>
    <property type="match status" value="1"/>
</dbReference>
<dbReference type="HOGENOM" id="CLU_036024_2_1_1"/>
<evidence type="ECO:0000256" key="13">
    <source>
        <dbReference type="ARBA" id="ARBA00048017"/>
    </source>
</evidence>
<dbReference type="GO" id="GO:0031509">
    <property type="term" value="P:subtelomeric heterochromatin formation"/>
    <property type="evidence" value="ECO:0007669"/>
    <property type="project" value="EnsemblFungi"/>
</dbReference>
<dbReference type="InterPro" id="IPR016181">
    <property type="entry name" value="Acyl_CoA_acyltransferase"/>
</dbReference>
<dbReference type="GeneID" id="11497991"/>
<feature type="binding site" evidence="16">
    <location>
        <position position="273"/>
    </location>
    <ligand>
        <name>acetyl-CoA</name>
        <dbReference type="ChEBI" id="CHEBI:57288"/>
    </ligand>
</feature>
<dbReference type="KEGG" id="ndi:NDAI_0B02180"/>
<evidence type="ECO:0000256" key="17">
    <source>
        <dbReference type="PIRSR" id="PIRSR038084-3"/>
    </source>
</evidence>
<evidence type="ECO:0000256" key="6">
    <source>
        <dbReference type="ARBA" id="ARBA00022490"/>
    </source>
</evidence>
<evidence type="ECO:0000256" key="1">
    <source>
        <dbReference type="ARBA" id="ARBA00004123"/>
    </source>
</evidence>
<evidence type="ECO:0000256" key="15">
    <source>
        <dbReference type="PIRSR" id="PIRSR038084-1"/>
    </source>
</evidence>
<dbReference type="Pfam" id="PF10394">
    <property type="entry name" value="Hat1_N"/>
    <property type="match status" value="1"/>
</dbReference>
<dbReference type="PANTHER" id="PTHR12046">
    <property type="entry name" value="HISTONE ACETYLTRANSFERASE TYPE B CATALYTIC SUBUNIT"/>
    <property type="match status" value="1"/>
</dbReference>
<dbReference type="EC" id="2.3.1.48" evidence="4 14"/>
<evidence type="ECO:0000313" key="20">
    <source>
        <dbReference type="EMBL" id="CCD23253.1"/>
    </source>
</evidence>
<dbReference type="InterPro" id="IPR037113">
    <property type="entry name" value="Hat1_N_sf"/>
</dbReference>
<dbReference type="FunFam" id="3.40.630.30:FF:000114">
    <property type="entry name" value="Histone acetyltransferase type B catalytic subunit"/>
    <property type="match status" value="1"/>
</dbReference>
<evidence type="ECO:0000256" key="8">
    <source>
        <dbReference type="ARBA" id="ARBA00022763"/>
    </source>
</evidence>
<dbReference type="SUPFAM" id="SSF55729">
    <property type="entry name" value="Acyl-CoA N-acyltransferases (Nat)"/>
    <property type="match status" value="1"/>
</dbReference>
<name>G0W642_NAUDC</name>
<reference evidence="20 21" key="1">
    <citation type="journal article" date="2011" name="Proc. Natl. Acad. Sci. U.S.A.">
        <title>Evolutionary erosion of yeast sex chromosomes by mating-type switching accidents.</title>
        <authorList>
            <person name="Gordon J.L."/>
            <person name="Armisen D."/>
            <person name="Proux-Wera E."/>
            <person name="Oheigeartaigh S.S."/>
            <person name="Byrne K.P."/>
            <person name="Wolfe K.H."/>
        </authorList>
    </citation>
    <scope>NUCLEOTIDE SEQUENCE [LARGE SCALE GENOMIC DNA]</scope>
    <source>
        <strain evidence="21">ATCC 10597 / BCRC 20456 / CBS 421 / NBRC 0211 / NRRL Y-12639</strain>
    </source>
</reference>
<evidence type="ECO:0000256" key="11">
    <source>
        <dbReference type="ARBA" id="ARBA00023242"/>
    </source>
</evidence>
<keyword evidence="12 14" id="KW-0012">Acyltransferase</keyword>
<dbReference type="RefSeq" id="XP_003668496.1">
    <property type="nucleotide sequence ID" value="XM_003668448.1"/>
</dbReference>
<evidence type="ECO:0000259" key="19">
    <source>
        <dbReference type="Pfam" id="PF10394"/>
    </source>
</evidence>
<dbReference type="GO" id="GO:0006302">
    <property type="term" value="P:double-strand break repair"/>
    <property type="evidence" value="ECO:0007669"/>
    <property type="project" value="EnsemblFungi"/>
</dbReference>
<evidence type="ECO:0000256" key="4">
    <source>
        <dbReference type="ARBA" id="ARBA00013184"/>
    </source>
</evidence>
<keyword evidence="8" id="KW-0227">DNA damage</keyword>
<feature type="binding site" evidence="16">
    <location>
        <begin position="233"/>
        <end position="239"/>
    </location>
    <ligand>
        <name>acetyl-CoA</name>
        <dbReference type="ChEBI" id="CHEBI:57288"/>
    </ligand>
</feature>
<accession>G0W642</accession>
<evidence type="ECO:0000259" key="18">
    <source>
        <dbReference type="Pfam" id="PF00583"/>
    </source>
</evidence>
<dbReference type="GO" id="GO:0000123">
    <property type="term" value="C:histone acetyltransferase complex"/>
    <property type="evidence" value="ECO:0007669"/>
    <property type="project" value="EnsemblFungi"/>
</dbReference>
<evidence type="ECO:0000256" key="3">
    <source>
        <dbReference type="ARBA" id="ARBA00010543"/>
    </source>
</evidence>
<evidence type="ECO:0000256" key="2">
    <source>
        <dbReference type="ARBA" id="ARBA00004496"/>
    </source>
</evidence>
<proteinExistence type="inferred from homology"/>
<evidence type="ECO:0000256" key="5">
    <source>
        <dbReference type="ARBA" id="ARBA00021268"/>
    </source>
</evidence>
<comment type="subcellular location">
    <subcellularLocation>
        <location evidence="2 14">Cytoplasm</location>
    </subcellularLocation>
    <subcellularLocation>
        <location evidence="1 14">Nucleus</location>
    </subcellularLocation>
</comment>
<comment type="similarity">
    <text evidence="3 14">Belongs to the HAT1 family.</text>
</comment>
<feature type="region of interest" description="Interaction with histone H4 N-terminus" evidence="16">
    <location>
        <begin position="199"/>
        <end position="201"/>
    </location>
</feature>
<keyword evidence="11 14" id="KW-0539">Nucleus</keyword>
<comment type="subunit">
    <text evidence="14">Component of the HAT-B complex composed of at least HAT1 and HAT2. The HAT-B complex binds to histone H4 tail.</text>
</comment>
<dbReference type="Proteomes" id="UP000000689">
    <property type="component" value="Chromosome 2"/>
</dbReference>
<dbReference type="GO" id="GO:0003682">
    <property type="term" value="F:chromatin binding"/>
    <property type="evidence" value="ECO:0007669"/>
    <property type="project" value="EnsemblFungi"/>
</dbReference>
<comment type="catalytic activity">
    <reaction evidence="13 14">
        <text>L-lysyl-[protein] + acetyl-CoA = N(6)-acetyl-L-lysyl-[protein] + CoA + H(+)</text>
        <dbReference type="Rhea" id="RHEA:45948"/>
        <dbReference type="Rhea" id="RHEA-COMP:9752"/>
        <dbReference type="Rhea" id="RHEA-COMP:10731"/>
        <dbReference type="ChEBI" id="CHEBI:15378"/>
        <dbReference type="ChEBI" id="CHEBI:29969"/>
        <dbReference type="ChEBI" id="CHEBI:57287"/>
        <dbReference type="ChEBI" id="CHEBI:57288"/>
        <dbReference type="ChEBI" id="CHEBI:61930"/>
        <dbReference type="EC" id="2.3.1.48"/>
    </reaction>
</comment>
<dbReference type="Pfam" id="PF21184">
    <property type="entry name" value="HAT1_C_fung"/>
    <property type="match status" value="1"/>
</dbReference>
<evidence type="ECO:0000256" key="16">
    <source>
        <dbReference type="PIRSR" id="PIRSR038084-2"/>
    </source>
</evidence>
<feature type="site" description="Interaction with histone H4 N-terminus" evidence="17">
    <location>
        <position position="179"/>
    </location>
</feature>
<evidence type="ECO:0000256" key="7">
    <source>
        <dbReference type="ARBA" id="ARBA00022679"/>
    </source>
</evidence>
<keyword evidence="9" id="KW-0156">Chromatin regulator</keyword>
<keyword evidence="10" id="KW-0234">DNA repair</keyword>
<dbReference type="GO" id="GO:0005634">
    <property type="term" value="C:nucleus"/>
    <property type="evidence" value="ECO:0007669"/>
    <property type="project" value="UniProtKB-SubCell"/>
</dbReference>
<evidence type="ECO:0000256" key="12">
    <source>
        <dbReference type="ARBA" id="ARBA00023315"/>
    </source>
</evidence>
<keyword evidence="6 14" id="KW-0963">Cytoplasm</keyword>
<dbReference type="GO" id="GO:0004402">
    <property type="term" value="F:histone acetyltransferase activity"/>
    <property type="evidence" value="ECO:0007669"/>
    <property type="project" value="UniProtKB-UniRule"/>
</dbReference>
<feature type="domain" description="Histone acetyl transferase HAT1 N-terminal" evidence="19">
    <location>
        <begin position="11"/>
        <end position="167"/>
    </location>
</feature>
<evidence type="ECO:0000256" key="14">
    <source>
        <dbReference type="PIRNR" id="PIRNR038084"/>
    </source>
</evidence>
<keyword evidence="7 14" id="KW-0808">Transferase</keyword>
<protein>
    <recommendedName>
        <fullName evidence="5 14">Histone acetyltransferase type B catalytic subunit</fullName>
        <ecNumber evidence="4 14">2.3.1.48</ecNumber>
    </recommendedName>
</protein>
<dbReference type="STRING" id="1071378.G0W642"/>
<dbReference type="AlphaFoldDB" id="G0W642"/>
<dbReference type="Gene3D" id="3.40.630.30">
    <property type="match status" value="1"/>
</dbReference>
<dbReference type="PIRSF" id="PIRSF038084">
    <property type="entry name" value="HAT-B_cat"/>
    <property type="match status" value="1"/>
</dbReference>
<dbReference type="OMA" id="HNANECI"/>
<dbReference type="GO" id="GO:0005737">
    <property type="term" value="C:cytoplasm"/>
    <property type="evidence" value="ECO:0007669"/>
    <property type="project" value="UniProtKB-SubCell"/>
</dbReference>
<organism evidence="20 21">
    <name type="scientific">Naumovozyma dairenensis (strain ATCC 10597 / BCRC 20456 / CBS 421 / NBRC 0211 / NRRL Y-12639)</name>
    <name type="common">Saccharomyces dairenensis</name>
    <dbReference type="NCBI Taxonomy" id="1071378"/>
    <lineage>
        <taxon>Eukaryota</taxon>
        <taxon>Fungi</taxon>
        <taxon>Dikarya</taxon>
        <taxon>Ascomycota</taxon>
        <taxon>Saccharomycotina</taxon>
        <taxon>Saccharomycetes</taxon>
        <taxon>Saccharomycetales</taxon>
        <taxon>Saccharomycetaceae</taxon>
        <taxon>Naumovozyma</taxon>
    </lineage>
</organism>
<dbReference type="InterPro" id="IPR013523">
    <property type="entry name" value="Hist_AcTrfase_HAT1_C"/>
</dbReference>
<dbReference type="InterPro" id="IPR000182">
    <property type="entry name" value="GNAT_dom"/>
</dbReference>
<dbReference type="InterPro" id="IPR019467">
    <property type="entry name" value="Hat1_N"/>
</dbReference>
<dbReference type="InterPro" id="IPR017380">
    <property type="entry name" value="Hist_AcTrfase_B-typ_cat-su"/>
</dbReference>
<dbReference type="Gene3D" id="1.10.10.390">
    <property type="match status" value="1"/>
</dbReference>
<feature type="active site" description="Proton donor/acceptor" evidence="15">
    <location>
        <position position="261"/>
    </location>
</feature>
<dbReference type="OrthoDB" id="10253098at2759"/>
<dbReference type="GO" id="GO:0000781">
    <property type="term" value="C:chromosome, telomeric region"/>
    <property type="evidence" value="ECO:0007669"/>
    <property type="project" value="GOC"/>
</dbReference>
<feature type="region of interest" description="Interaction with histone H4 N-terminus" evidence="16">
    <location>
        <begin position="43"/>
        <end position="45"/>
    </location>
</feature>
<sequence>MELTDFKPSTWISSSKDSLKISLVSKDGAVQFAPIFTYPIFGDAEQIVGYQDLLVHLAFDSITFRPFLNVKYSTKLDTEDIDDVEGELLKVLPSDKDEVILKDEAKWVDMFEFEQKNSFKLPEDKYKVNEYEIDKEHFVVYKMKLSDDEKFLKLHRRIQIFSLFFIEAASYIDEEDFNWDIYWLFNKEKKQCMGYATAYMYWKYLGGKDFDESKEPKHYRAKVSQFLILPPYQGKGHGSKLYQAIFKNWLSNDLVREFTVEDPSENFDDLRDRNDLNFLYENGFFQELSSKIVNEKDFISNEWLLSKQRAYKIEKRQFGRLVEMIMYKENLVNAFRHQVKRRLYLKNYDTLSEMTEAERKDALQKSYLTIKEDYERITCSSKFKKRHAEEIEGLDSKKPKPEGA</sequence>